<comment type="caution">
    <text evidence="17">The sequence shown here is derived from an EMBL/GenBank/DDBJ whole genome shotgun (WGS) entry which is preliminary data.</text>
</comment>
<evidence type="ECO:0000256" key="10">
    <source>
        <dbReference type="ARBA" id="ARBA00024849"/>
    </source>
</evidence>
<comment type="catalytic activity">
    <reaction evidence="1 12 13">
        <text>[protein]-peptidylproline (omega=180) = [protein]-peptidylproline (omega=0)</text>
        <dbReference type="Rhea" id="RHEA:16237"/>
        <dbReference type="Rhea" id="RHEA-COMP:10747"/>
        <dbReference type="Rhea" id="RHEA-COMP:10748"/>
        <dbReference type="ChEBI" id="CHEBI:83833"/>
        <dbReference type="ChEBI" id="CHEBI:83834"/>
        <dbReference type="EC" id="5.2.1.8"/>
    </reaction>
</comment>
<comment type="subcellular location">
    <subcellularLocation>
        <location evidence="12">Cytoplasm</location>
    </subcellularLocation>
    <text evidence="12">About half TF is bound to the ribosome near the polypeptide exit tunnel while the other half is free in the cytoplasm.</text>
</comment>
<dbReference type="InterPro" id="IPR008880">
    <property type="entry name" value="Trigger_fac_C"/>
</dbReference>
<evidence type="ECO:0000256" key="1">
    <source>
        <dbReference type="ARBA" id="ARBA00000971"/>
    </source>
</evidence>
<dbReference type="GO" id="GO:0005737">
    <property type="term" value="C:cytoplasm"/>
    <property type="evidence" value="ECO:0007669"/>
    <property type="project" value="UniProtKB-SubCell"/>
</dbReference>
<dbReference type="AlphaFoldDB" id="A0A8J6J3Q5"/>
<dbReference type="GO" id="GO:0051083">
    <property type="term" value="P:'de novo' cotranslational protein folding"/>
    <property type="evidence" value="ECO:0007669"/>
    <property type="project" value="TreeGrafter"/>
</dbReference>
<keyword evidence="8 12" id="KW-0413">Isomerase</keyword>
<dbReference type="InterPro" id="IPR008881">
    <property type="entry name" value="Trigger_fac_ribosome-bd_bac"/>
</dbReference>
<evidence type="ECO:0000256" key="13">
    <source>
        <dbReference type="PROSITE-ProRule" id="PRU00277"/>
    </source>
</evidence>
<dbReference type="PIRSF" id="PIRSF003095">
    <property type="entry name" value="Trigger_factor"/>
    <property type="match status" value="1"/>
</dbReference>
<dbReference type="Gene3D" id="3.10.50.40">
    <property type="match status" value="1"/>
</dbReference>
<reference evidence="17" key="1">
    <citation type="submission" date="2020-08" db="EMBL/GenBank/DDBJ databases">
        <title>Genome public.</title>
        <authorList>
            <person name="Liu C."/>
            <person name="Sun Q."/>
        </authorList>
    </citation>
    <scope>NUCLEOTIDE SEQUENCE</scope>
    <source>
        <strain evidence="17">BX5</strain>
    </source>
</reference>
<dbReference type="PANTHER" id="PTHR30560">
    <property type="entry name" value="TRIGGER FACTOR CHAPERONE AND PEPTIDYL-PROLYL CIS/TRANS ISOMERASE"/>
    <property type="match status" value="1"/>
</dbReference>
<gene>
    <name evidence="12" type="primary">tig</name>
    <name evidence="17" type="ORF">H8S55_06935</name>
</gene>
<evidence type="ECO:0000256" key="7">
    <source>
        <dbReference type="ARBA" id="ARBA00023186"/>
    </source>
</evidence>
<evidence type="ECO:0000256" key="14">
    <source>
        <dbReference type="RuleBase" id="RU003914"/>
    </source>
</evidence>
<proteinExistence type="inferred from homology"/>
<dbReference type="GO" id="GO:0043335">
    <property type="term" value="P:protein unfolding"/>
    <property type="evidence" value="ECO:0007669"/>
    <property type="project" value="TreeGrafter"/>
</dbReference>
<dbReference type="SUPFAM" id="SSF102735">
    <property type="entry name" value="Trigger factor ribosome-binding domain"/>
    <property type="match status" value="1"/>
</dbReference>
<evidence type="ECO:0000256" key="5">
    <source>
        <dbReference type="ARBA" id="ARBA00022618"/>
    </source>
</evidence>
<comment type="function">
    <text evidence="10 12">Involved in protein export. Acts as a chaperone by maintaining the newly synthesized protein in an open conformation. Functions as a peptidyl-prolyl cis-trans isomerase.</text>
</comment>
<dbReference type="SUPFAM" id="SSF109998">
    <property type="entry name" value="Triger factor/SurA peptide-binding domain-like"/>
    <property type="match status" value="1"/>
</dbReference>
<evidence type="ECO:0000313" key="18">
    <source>
        <dbReference type="Proteomes" id="UP000602260"/>
    </source>
</evidence>
<dbReference type="EMBL" id="JACOPN010000004">
    <property type="protein sequence ID" value="MBC5717050.1"/>
    <property type="molecule type" value="Genomic_DNA"/>
</dbReference>
<dbReference type="PROSITE" id="PS50059">
    <property type="entry name" value="FKBP_PPIASE"/>
    <property type="match status" value="1"/>
</dbReference>
<name>A0A8J6J3Q5_9FIRM</name>
<dbReference type="RefSeq" id="WP_186878367.1">
    <property type="nucleotide sequence ID" value="NZ_JACOPN010000004.1"/>
</dbReference>
<dbReference type="InterPro" id="IPR005215">
    <property type="entry name" value="Trig_fac"/>
</dbReference>
<dbReference type="Pfam" id="PF05697">
    <property type="entry name" value="Trigger_N"/>
    <property type="match status" value="1"/>
</dbReference>
<dbReference type="InterPro" id="IPR037041">
    <property type="entry name" value="Trigger_fac_C_sf"/>
</dbReference>
<dbReference type="Gene3D" id="1.10.3120.10">
    <property type="entry name" value="Trigger factor, C-terminal domain"/>
    <property type="match status" value="1"/>
</dbReference>
<protein>
    <recommendedName>
        <fullName evidence="4 12">Trigger factor</fullName>
        <shortName evidence="12">TF</shortName>
        <ecNumber evidence="3 12">5.2.1.8</ecNumber>
    </recommendedName>
    <alternativeName>
        <fullName evidence="11 12">PPIase</fullName>
    </alternativeName>
</protein>
<feature type="compositionally biased region" description="Basic and acidic residues" evidence="15">
    <location>
        <begin position="432"/>
        <end position="446"/>
    </location>
</feature>
<comment type="similarity">
    <text evidence="2 12 14">Belongs to the FKBP-type PPIase family. Tig subfamily.</text>
</comment>
<dbReference type="EC" id="5.2.1.8" evidence="3 12"/>
<evidence type="ECO:0000313" key="17">
    <source>
        <dbReference type="EMBL" id="MBC5717050.1"/>
    </source>
</evidence>
<dbReference type="NCBIfam" id="TIGR00115">
    <property type="entry name" value="tig"/>
    <property type="match status" value="1"/>
</dbReference>
<evidence type="ECO:0000256" key="6">
    <source>
        <dbReference type="ARBA" id="ARBA00023110"/>
    </source>
</evidence>
<evidence type="ECO:0000256" key="8">
    <source>
        <dbReference type="ARBA" id="ARBA00023235"/>
    </source>
</evidence>
<sequence>MKVTSVEKKEKSTVELTIQVEADAFEAAVQKAYEKERKNIGVPGFRKGKAPRKIIEGMYGTGVFYEEAINQVYPGAYAQAVEEQKLDDVGYPKIEIVEVGKDGLTFKALVSVRPEVKLGTYKGLTASKDVAKVTDKDVDEELKPYIDRATRLVSVDRAAQNGDTVVIDFEGFDNGEAFDGGKGENYDLKLGAGMFVPGFEEQLVGAKAGEEKDLDITFPEDYHPGLAGKAVVFHVKVKEVKEPQAPVVDDEFAKDVSEFETMDAFRKSLAEKIADRRSKQADADFENQVLEQLIENMECEIPDGMVDVQLDRLMEDYAMRLQSQGISMEDYQKMMGVNGDIVRESARPSALRQVQMQLALTAVADAENIEVTDEEVQAEIDRLAKQYNIDVEQVKAAVPVEDLKKDLRLRKASDLVIAEAKVGKAKKKAAAKKTEKAEGTEGEEKPKRTRKKKTEETEEPKAE</sequence>
<accession>A0A8J6J3Q5</accession>
<feature type="region of interest" description="Disordered" evidence="15">
    <location>
        <begin position="421"/>
        <end position="463"/>
    </location>
</feature>
<dbReference type="SUPFAM" id="SSF54534">
    <property type="entry name" value="FKBP-like"/>
    <property type="match status" value="1"/>
</dbReference>
<dbReference type="GO" id="GO:0003755">
    <property type="term" value="F:peptidyl-prolyl cis-trans isomerase activity"/>
    <property type="evidence" value="ECO:0007669"/>
    <property type="project" value="UniProtKB-UniRule"/>
</dbReference>
<evidence type="ECO:0000256" key="9">
    <source>
        <dbReference type="ARBA" id="ARBA00023306"/>
    </source>
</evidence>
<organism evidence="17 18">
    <name type="scientific">Flintibacter faecis</name>
    <dbReference type="NCBI Taxonomy" id="2763047"/>
    <lineage>
        <taxon>Bacteria</taxon>
        <taxon>Bacillati</taxon>
        <taxon>Bacillota</taxon>
        <taxon>Clostridia</taxon>
        <taxon>Eubacteriales</taxon>
        <taxon>Flintibacter</taxon>
    </lineage>
</organism>
<keyword evidence="18" id="KW-1185">Reference proteome</keyword>
<dbReference type="GO" id="GO:0044183">
    <property type="term" value="F:protein folding chaperone"/>
    <property type="evidence" value="ECO:0007669"/>
    <property type="project" value="TreeGrafter"/>
</dbReference>
<dbReference type="PANTHER" id="PTHR30560:SF3">
    <property type="entry name" value="TRIGGER FACTOR-LIKE PROTEIN TIG, CHLOROPLASTIC"/>
    <property type="match status" value="1"/>
</dbReference>
<evidence type="ECO:0000256" key="3">
    <source>
        <dbReference type="ARBA" id="ARBA00013194"/>
    </source>
</evidence>
<evidence type="ECO:0000256" key="15">
    <source>
        <dbReference type="SAM" id="MobiDB-lite"/>
    </source>
</evidence>
<dbReference type="Pfam" id="PF05698">
    <property type="entry name" value="Trigger_C"/>
    <property type="match status" value="1"/>
</dbReference>
<evidence type="ECO:0000259" key="16">
    <source>
        <dbReference type="PROSITE" id="PS50059"/>
    </source>
</evidence>
<dbReference type="GO" id="GO:0015031">
    <property type="term" value="P:protein transport"/>
    <property type="evidence" value="ECO:0007669"/>
    <property type="project" value="UniProtKB-UniRule"/>
</dbReference>
<keyword evidence="7 12" id="KW-0143">Chaperone</keyword>
<feature type="domain" description="PPIase FKBP-type" evidence="16">
    <location>
        <begin position="162"/>
        <end position="222"/>
    </location>
</feature>
<keyword evidence="6 12" id="KW-0697">Rotamase</keyword>
<dbReference type="Gene3D" id="3.30.70.1050">
    <property type="entry name" value="Trigger factor ribosome-binding domain"/>
    <property type="match status" value="1"/>
</dbReference>
<dbReference type="InterPro" id="IPR027304">
    <property type="entry name" value="Trigger_fact/SurA_dom_sf"/>
</dbReference>
<evidence type="ECO:0000256" key="11">
    <source>
        <dbReference type="ARBA" id="ARBA00029986"/>
    </source>
</evidence>
<keyword evidence="5 12" id="KW-0132">Cell division</keyword>
<keyword evidence="9 12" id="KW-0131">Cell cycle</keyword>
<dbReference type="FunFam" id="3.10.50.40:FF:000001">
    <property type="entry name" value="Trigger factor"/>
    <property type="match status" value="1"/>
</dbReference>
<dbReference type="InterPro" id="IPR001179">
    <property type="entry name" value="PPIase_FKBP_dom"/>
</dbReference>
<feature type="compositionally biased region" description="Basic and acidic residues" evidence="15">
    <location>
        <begin position="453"/>
        <end position="463"/>
    </location>
</feature>
<keyword evidence="12" id="KW-0963">Cytoplasm</keyword>
<dbReference type="Pfam" id="PF00254">
    <property type="entry name" value="FKBP_C"/>
    <property type="match status" value="1"/>
</dbReference>
<evidence type="ECO:0000256" key="12">
    <source>
        <dbReference type="HAMAP-Rule" id="MF_00303"/>
    </source>
</evidence>
<dbReference type="HAMAP" id="MF_00303">
    <property type="entry name" value="Trigger_factor_Tig"/>
    <property type="match status" value="1"/>
</dbReference>
<dbReference type="InterPro" id="IPR046357">
    <property type="entry name" value="PPIase_dom_sf"/>
</dbReference>
<dbReference type="Proteomes" id="UP000602260">
    <property type="component" value="Unassembled WGS sequence"/>
</dbReference>
<evidence type="ECO:0000256" key="2">
    <source>
        <dbReference type="ARBA" id="ARBA00005464"/>
    </source>
</evidence>
<dbReference type="GO" id="GO:0051301">
    <property type="term" value="P:cell division"/>
    <property type="evidence" value="ECO:0007669"/>
    <property type="project" value="UniProtKB-KW"/>
</dbReference>
<dbReference type="GO" id="GO:0043022">
    <property type="term" value="F:ribosome binding"/>
    <property type="evidence" value="ECO:0007669"/>
    <property type="project" value="TreeGrafter"/>
</dbReference>
<dbReference type="InterPro" id="IPR036611">
    <property type="entry name" value="Trigger_fac_ribosome-bd_sf"/>
</dbReference>
<comment type="domain">
    <text evidence="12">Consists of 3 domains; the N-terminus binds the ribosome, the middle domain has PPIase activity, while the C-terminus has intrinsic chaperone activity on its own.</text>
</comment>
<evidence type="ECO:0000256" key="4">
    <source>
        <dbReference type="ARBA" id="ARBA00016902"/>
    </source>
</evidence>